<keyword evidence="2 3" id="KW-0143">Chaperone</keyword>
<dbReference type="GO" id="GO:0046872">
    <property type="term" value="F:metal ion binding"/>
    <property type="evidence" value="ECO:0007669"/>
    <property type="project" value="TreeGrafter"/>
</dbReference>
<dbReference type="CDD" id="cd00320">
    <property type="entry name" value="cpn10"/>
    <property type="match status" value="1"/>
</dbReference>
<comment type="subcellular location">
    <subcellularLocation>
        <location evidence="3">Cytoplasm</location>
    </subcellularLocation>
</comment>
<dbReference type="GO" id="GO:0005524">
    <property type="term" value="F:ATP binding"/>
    <property type="evidence" value="ECO:0007669"/>
    <property type="project" value="InterPro"/>
</dbReference>
<evidence type="ECO:0000313" key="5">
    <source>
        <dbReference type="EMBL" id="MDB7083458.1"/>
    </source>
</evidence>
<dbReference type="FunFam" id="2.30.33.40:FF:000001">
    <property type="entry name" value="10 kDa chaperonin"/>
    <property type="match status" value="1"/>
</dbReference>
<dbReference type="InterPro" id="IPR037124">
    <property type="entry name" value="Chaperonin_GroES_sf"/>
</dbReference>
<gene>
    <name evidence="3" type="primary">groES</name>
    <name evidence="3" type="synonym">groS</name>
    <name evidence="6" type="ORF">DXB93_09490</name>
    <name evidence="5" type="ORF">PM738_06580</name>
</gene>
<dbReference type="Pfam" id="PF00166">
    <property type="entry name" value="Cpn10"/>
    <property type="match status" value="1"/>
</dbReference>
<dbReference type="GeneID" id="64194879"/>
<protein>
    <recommendedName>
        <fullName evidence="3">Co-chaperonin GroES</fullName>
    </recommendedName>
    <alternativeName>
        <fullName evidence="3">10 kDa chaperonin</fullName>
    </alternativeName>
    <alternativeName>
        <fullName evidence="3">Chaperonin-10</fullName>
        <shortName evidence="3">Cpn10</shortName>
    </alternativeName>
</protein>
<proteinExistence type="inferred from homology"/>
<name>A0A3E3EDF3_9FIRM</name>
<evidence type="ECO:0000256" key="2">
    <source>
        <dbReference type="ARBA" id="ARBA00023186"/>
    </source>
</evidence>
<evidence type="ECO:0000256" key="4">
    <source>
        <dbReference type="RuleBase" id="RU000535"/>
    </source>
</evidence>
<keyword evidence="3" id="KW-0963">Cytoplasm</keyword>
<evidence type="ECO:0000313" key="6">
    <source>
        <dbReference type="EMBL" id="RGD85013.1"/>
    </source>
</evidence>
<comment type="function">
    <text evidence="3 4">Together with the chaperonin GroEL, plays an essential role in assisting protein folding. The GroEL-GroES system forms a nano-cage that allows encapsulation of the non-native substrate proteins and provides a physical environment optimized to promote and accelerate protein folding. GroES binds to the apical surface of the GroEL ring, thereby capping the opening of the GroEL channel.</text>
</comment>
<dbReference type="InterPro" id="IPR020818">
    <property type="entry name" value="Chaperonin_GroES"/>
</dbReference>
<evidence type="ECO:0000256" key="1">
    <source>
        <dbReference type="ARBA" id="ARBA00006975"/>
    </source>
</evidence>
<dbReference type="EMBL" id="QUSL01000013">
    <property type="protein sequence ID" value="RGD85013.1"/>
    <property type="molecule type" value="Genomic_DNA"/>
</dbReference>
<dbReference type="HAMAP" id="MF_00580">
    <property type="entry name" value="CH10"/>
    <property type="match status" value="1"/>
</dbReference>
<organism evidence="6 7">
    <name type="scientific">Thomasclavelia ramosa</name>
    <dbReference type="NCBI Taxonomy" id="1547"/>
    <lineage>
        <taxon>Bacteria</taxon>
        <taxon>Bacillati</taxon>
        <taxon>Bacillota</taxon>
        <taxon>Erysipelotrichia</taxon>
        <taxon>Erysipelotrichales</taxon>
        <taxon>Coprobacillaceae</taxon>
        <taxon>Thomasclavelia</taxon>
    </lineage>
</organism>
<dbReference type="Proteomes" id="UP001211987">
    <property type="component" value="Unassembled WGS sequence"/>
</dbReference>
<dbReference type="GO" id="GO:0051082">
    <property type="term" value="F:unfolded protein binding"/>
    <property type="evidence" value="ECO:0007669"/>
    <property type="project" value="TreeGrafter"/>
</dbReference>
<dbReference type="PANTHER" id="PTHR10772">
    <property type="entry name" value="10 KDA HEAT SHOCK PROTEIN"/>
    <property type="match status" value="1"/>
</dbReference>
<reference evidence="6 7" key="1">
    <citation type="submission" date="2018-08" db="EMBL/GenBank/DDBJ databases">
        <title>A genome reference for cultivated species of the human gut microbiota.</title>
        <authorList>
            <person name="Zou Y."/>
            <person name="Xue W."/>
            <person name="Luo G."/>
        </authorList>
    </citation>
    <scope>NUCLEOTIDE SEQUENCE [LARGE SCALE GENOMIC DNA]</scope>
    <source>
        <strain evidence="6 7">OM06-4</strain>
    </source>
</reference>
<dbReference type="RefSeq" id="WP_003536027.1">
    <property type="nucleotide sequence ID" value="NZ_AP031443.1"/>
</dbReference>
<evidence type="ECO:0000313" key="7">
    <source>
        <dbReference type="Proteomes" id="UP000261032"/>
    </source>
</evidence>
<accession>A0A3E3EDF3</accession>
<comment type="caution">
    <text evidence="6">The sequence shown here is derived from an EMBL/GenBank/DDBJ whole genome shotgun (WGS) entry which is preliminary data.</text>
</comment>
<dbReference type="Proteomes" id="UP000261032">
    <property type="component" value="Unassembled WGS sequence"/>
</dbReference>
<dbReference type="GO" id="GO:0051087">
    <property type="term" value="F:protein-folding chaperone binding"/>
    <property type="evidence" value="ECO:0007669"/>
    <property type="project" value="TreeGrafter"/>
</dbReference>
<dbReference type="SMART" id="SM00883">
    <property type="entry name" value="Cpn10"/>
    <property type="match status" value="1"/>
</dbReference>
<sequence length="86" mass="9581">MIKPLHDNVILKKDEVENKTSSGIILTTETKKIPSVATVVALGPDCKSEIKENSKVVYKEYSGTNIKIDEVDYIVIEEKDILAYIA</sequence>
<dbReference type="SUPFAM" id="SSF50129">
    <property type="entry name" value="GroES-like"/>
    <property type="match status" value="1"/>
</dbReference>
<reference evidence="5" key="2">
    <citation type="submission" date="2023-01" db="EMBL/GenBank/DDBJ databases">
        <title>Human gut microbiome strain richness.</title>
        <authorList>
            <person name="Chen-Liaw A."/>
        </authorList>
    </citation>
    <scope>NUCLEOTIDE SEQUENCE</scope>
    <source>
        <strain evidence="5">1001217st2_G6_1001217B_191108</strain>
    </source>
</reference>
<dbReference type="EMBL" id="JAQLKE010000008">
    <property type="protein sequence ID" value="MDB7083458.1"/>
    <property type="molecule type" value="Genomic_DNA"/>
</dbReference>
<dbReference type="GO" id="GO:0044183">
    <property type="term" value="F:protein folding chaperone"/>
    <property type="evidence" value="ECO:0007669"/>
    <property type="project" value="InterPro"/>
</dbReference>
<dbReference type="AlphaFoldDB" id="A0A3E3EDF3"/>
<dbReference type="PRINTS" id="PR00297">
    <property type="entry name" value="CHAPERONIN10"/>
</dbReference>
<dbReference type="GO" id="GO:0005737">
    <property type="term" value="C:cytoplasm"/>
    <property type="evidence" value="ECO:0007669"/>
    <property type="project" value="UniProtKB-SubCell"/>
</dbReference>
<dbReference type="PANTHER" id="PTHR10772:SF63">
    <property type="entry name" value="20 KDA CHAPERONIN, CHLOROPLASTIC"/>
    <property type="match status" value="1"/>
</dbReference>
<dbReference type="Gene3D" id="2.30.33.40">
    <property type="entry name" value="GroES chaperonin"/>
    <property type="match status" value="1"/>
</dbReference>
<evidence type="ECO:0000256" key="3">
    <source>
        <dbReference type="HAMAP-Rule" id="MF_00580"/>
    </source>
</evidence>
<dbReference type="InterPro" id="IPR011032">
    <property type="entry name" value="GroES-like_sf"/>
</dbReference>
<comment type="subunit">
    <text evidence="3">Heptamer of 7 subunits arranged in a ring. Interacts with the chaperonin GroEL.</text>
</comment>
<comment type="similarity">
    <text evidence="1 3 4">Belongs to the GroES chaperonin family.</text>
</comment>